<dbReference type="EC" id="2.7.13.3" evidence="2"/>
<organism evidence="9 10">
    <name type="scientific">Ktedonobacter robiniae</name>
    <dbReference type="NCBI Taxonomy" id="2778365"/>
    <lineage>
        <taxon>Bacteria</taxon>
        <taxon>Bacillati</taxon>
        <taxon>Chloroflexota</taxon>
        <taxon>Ktedonobacteria</taxon>
        <taxon>Ktedonobacterales</taxon>
        <taxon>Ktedonobacteraceae</taxon>
        <taxon>Ktedonobacter</taxon>
    </lineage>
</organism>
<dbReference type="CDD" id="cd00082">
    <property type="entry name" value="HisKA"/>
    <property type="match status" value="1"/>
</dbReference>
<dbReference type="Proteomes" id="UP000654345">
    <property type="component" value="Unassembled WGS sequence"/>
</dbReference>
<keyword evidence="10" id="KW-1185">Reference proteome</keyword>
<dbReference type="PRINTS" id="PR00344">
    <property type="entry name" value="BCTRLSENSOR"/>
</dbReference>
<dbReference type="InterPro" id="IPR004358">
    <property type="entry name" value="Sig_transdc_His_kin-like_C"/>
</dbReference>
<sequence>MRISKTLMLAKVHGHHPKKESFQQSQSHEDSHQPRFSWLQSPLFGYCACFLLIGALTLLEKIDQYIPHAPLFLGAPFGLASIMVALIWGIGPALVSMVLGILVITQFLTPNILSSDIVADSIIVGPFIVAQLVALVTVIWLERSRRQILAAQHIIIQVNSQLEQANSLKDYVLIRAAHELRTPLTTILGRTQHLSSRLEKFGETPENWLAVQKYIGVMEKRTLHLRALVEELLDLSNVYAEGNPLHLTPCDLGNLCRDVIEDQQALSGRTIELELPSDPLLLQADDKRLSQVLVNLVSNAVKYSPENTNISVRAHAEDTHVMLQVHNECPVFSQEQLVRLFEPFFRTPDVEYSPIPGWGLGLTISKKIVERHGGNIWAELSQGKGITIFVKLPALVP</sequence>
<evidence type="ECO:0000259" key="8">
    <source>
        <dbReference type="PROSITE" id="PS50109"/>
    </source>
</evidence>
<dbReference type="SMART" id="SM00388">
    <property type="entry name" value="HisKA"/>
    <property type="match status" value="1"/>
</dbReference>
<dbReference type="SUPFAM" id="SSF47384">
    <property type="entry name" value="Homodimeric domain of signal transducing histidine kinase"/>
    <property type="match status" value="1"/>
</dbReference>
<protein>
    <recommendedName>
        <fullName evidence="2">histidine kinase</fullName>
        <ecNumber evidence="2">2.7.13.3</ecNumber>
    </recommendedName>
</protein>
<evidence type="ECO:0000256" key="1">
    <source>
        <dbReference type="ARBA" id="ARBA00000085"/>
    </source>
</evidence>
<feature type="domain" description="PI-PLC Y-box" evidence="7">
    <location>
        <begin position="332"/>
        <end position="361"/>
    </location>
</feature>
<dbReference type="Pfam" id="PF00512">
    <property type="entry name" value="HisKA"/>
    <property type="match status" value="1"/>
</dbReference>
<gene>
    <name evidence="9" type="ORF">KSB_32690</name>
</gene>
<dbReference type="Gene3D" id="1.10.287.130">
    <property type="match status" value="1"/>
</dbReference>
<dbReference type="InterPro" id="IPR003661">
    <property type="entry name" value="HisK_dim/P_dom"/>
</dbReference>
<dbReference type="InterPro" id="IPR003594">
    <property type="entry name" value="HATPase_dom"/>
</dbReference>
<dbReference type="Gene3D" id="1.20.120.620">
    <property type="entry name" value="Backbone structure of the membrane domain of e. Coli histidine kinase receptor kdpd"/>
    <property type="match status" value="1"/>
</dbReference>
<name>A0ABQ3UPX6_9CHLR</name>
<keyword evidence="3" id="KW-0597">Phosphoprotein</keyword>
<evidence type="ECO:0000256" key="4">
    <source>
        <dbReference type="ARBA" id="ARBA00022777"/>
    </source>
</evidence>
<dbReference type="PANTHER" id="PTHR43547">
    <property type="entry name" value="TWO-COMPONENT HISTIDINE KINASE"/>
    <property type="match status" value="1"/>
</dbReference>
<dbReference type="PROSITE" id="PS50109">
    <property type="entry name" value="HIS_KIN"/>
    <property type="match status" value="1"/>
</dbReference>
<reference evidence="9 10" key="1">
    <citation type="journal article" date="2021" name="Int. J. Syst. Evol. Microbiol.">
        <title>Reticulibacter mediterranei gen. nov., sp. nov., within the new family Reticulibacteraceae fam. nov., and Ktedonospora formicarum gen. nov., sp. nov., Ktedonobacter robiniae sp. nov., Dictyobacter formicarum sp. nov. and Dictyobacter arantiisoli sp. nov., belonging to the class Ktedonobacteria.</title>
        <authorList>
            <person name="Yabe S."/>
            <person name="Zheng Y."/>
            <person name="Wang C.M."/>
            <person name="Sakai Y."/>
            <person name="Abe K."/>
            <person name="Yokota A."/>
            <person name="Donadio S."/>
            <person name="Cavaletti L."/>
            <person name="Monciardini P."/>
        </authorList>
    </citation>
    <scope>NUCLEOTIDE SEQUENCE [LARGE SCALE GENOMIC DNA]</scope>
    <source>
        <strain evidence="9 10">SOSP1-30</strain>
    </source>
</reference>
<dbReference type="Pfam" id="PF02518">
    <property type="entry name" value="HATPase_c"/>
    <property type="match status" value="1"/>
</dbReference>
<dbReference type="InterPro" id="IPR005467">
    <property type="entry name" value="His_kinase_dom"/>
</dbReference>
<dbReference type="PROSITE" id="PS50008">
    <property type="entry name" value="PIPLC_Y_DOMAIN"/>
    <property type="match status" value="1"/>
</dbReference>
<dbReference type="PANTHER" id="PTHR43547:SF2">
    <property type="entry name" value="HYBRID SIGNAL TRANSDUCTION HISTIDINE KINASE C"/>
    <property type="match status" value="1"/>
</dbReference>
<keyword evidence="5" id="KW-0902">Two-component regulatory system</keyword>
<keyword evidence="4" id="KW-0808">Transferase</keyword>
<keyword evidence="6" id="KW-0812">Transmembrane</keyword>
<keyword evidence="4" id="KW-0418">Kinase</keyword>
<feature type="domain" description="Histidine kinase" evidence="8">
    <location>
        <begin position="175"/>
        <end position="396"/>
    </location>
</feature>
<evidence type="ECO:0000313" key="9">
    <source>
        <dbReference type="EMBL" id="GHO54794.1"/>
    </source>
</evidence>
<proteinExistence type="predicted"/>
<dbReference type="SUPFAM" id="SSF55874">
    <property type="entry name" value="ATPase domain of HSP90 chaperone/DNA topoisomerase II/histidine kinase"/>
    <property type="match status" value="1"/>
</dbReference>
<dbReference type="InterPro" id="IPR038318">
    <property type="entry name" value="KdpD_sf"/>
</dbReference>
<evidence type="ECO:0000256" key="3">
    <source>
        <dbReference type="ARBA" id="ARBA00022553"/>
    </source>
</evidence>
<dbReference type="InterPro" id="IPR036097">
    <property type="entry name" value="HisK_dim/P_sf"/>
</dbReference>
<accession>A0ABQ3UPX6</accession>
<keyword evidence="6" id="KW-1133">Transmembrane helix</keyword>
<evidence type="ECO:0000256" key="6">
    <source>
        <dbReference type="SAM" id="Phobius"/>
    </source>
</evidence>
<dbReference type="InterPro" id="IPR001711">
    <property type="entry name" value="PLipase_C_Pinositol-sp_Y"/>
</dbReference>
<comment type="caution">
    <text evidence="9">The sequence shown here is derived from an EMBL/GenBank/DDBJ whole genome shotgun (WGS) entry which is preliminary data.</text>
</comment>
<keyword evidence="6" id="KW-0472">Membrane</keyword>
<dbReference type="SMART" id="SM00387">
    <property type="entry name" value="HATPase_c"/>
    <property type="match status" value="1"/>
</dbReference>
<dbReference type="Gene3D" id="3.30.565.10">
    <property type="entry name" value="Histidine kinase-like ATPase, C-terminal domain"/>
    <property type="match status" value="1"/>
</dbReference>
<feature type="transmembrane region" description="Helical" evidence="6">
    <location>
        <begin position="122"/>
        <end position="141"/>
    </location>
</feature>
<evidence type="ECO:0000313" key="10">
    <source>
        <dbReference type="Proteomes" id="UP000654345"/>
    </source>
</evidence>
<evidence type="ECO:0000259" key="7">
    <source>
        <dbReference type="PROSITE" id="PS50008"/>
    </source>
</evidence>
<comment type="catalytic activity">
    <reaction evidence="1">
        <text>ATP + protein L-histidine = ADP + protein N-phospho-L-histidine.</text>
        <dbReference type="EC" id="2.7.13.3"/>
    </reaction>
</comment>
<feature type="transmembrane region" description="Helical" evidence="6">
    <location>
        <begin position="43"/>
        <end position="59"/>
    </location>
</feature>
<dbReference type="EMBL" id="BNJG01000001">
    <property type="protein sequence ID" value="GHO54794.1"/>
    <property type="molecule type" value="Genomic_DNA"/>
</dbReference>
<evidence type="ECO:0000256" key="2">
    <source>
        <dbReference type="ARBA" id="ARBA00012438"/>
    </source>
</evidence>
<dbReference type="CDD" id="cd00075">
    <property type="entry name" value="HATPase"/>
    <property type="match status" value="1"/>
</dbReference>
<dbReference type="InterPro" id="IPR036890">
    <property type="entry name" value="HATPase_C_sf"/>
</dbReference>
<evidence type="ECO:0000256" key="5">
    <source>
        <dbReference type="ARBA" id="ARBA00023012"/>
    </source>
</evidence>
<feature type="transmembrane region" description="Helical" evidence="6">
    <location>
        <begin position="71"/>
        <end position="102"/>
    </location>
</feature>